<comment type="caution">
    <text evidence="1">The sequence shown here is derived from an EMBL/GenBank/DDBJ whole genome shotgun (WGS) entry which is preliminary data.</text>
</comment>
<dbReference type="EMBL" id="CAUOFW020006168">
    <property type="protein sequence ID" value="CAK9173326.1"/>
    <property type="molecule type" value="Genomic_DNA"/>
</dbReference>
<keyword evidence="2" id="KW-1185">Reference proteome</keyword>
<organism evidence="1 2">
    <name type="scientific">Ilex paraguariensis</name>
    <name type="common">yerba mate</name>
    <dbReference type="NCBI Taxonomy" id="185542"/>
    <lineage>
        <taxon>Eukaryota</taxon>
        <taxon>Viridiplantae</taxon>
        <taxon>Streptophyta</taxon>
        <taxon>Embryophyta</taxon>
        <taxon>Tracheophyta</taxon>
        <taxon>Spermatophyta</taxon>
        <taxon>Magnoliopsida</taxon>
        <taxon>eudicotyledons</taxon>
        <taxon>Gunneridae</taxon>
        <taxon>Pentapetalae</taxon>
        <taxon>asterids</taxon>
        <taxon>campanulids</taxon>
        <taxon>Aquifoliales</taxon>
        <taxon>Aquifoliaceae</taxon>
        <taxon>Ilex</taxon>
    </lineage>
</organism>
<dbReference type="AlphaFoldDB" id="A0ABC8TV04"/>
<evidence type="ECO:0000313" key="2">
    <source>
        <dbReference type="Proteomes" id="UP001642360"/>
    </source>
</evidence>
<proteinExistence type="predicted"/>
<evidence type="ECO:0000313" key="1">
    <source>
        <dbReference type="EMBL" id="CAK9173326.1"/>
    </source>
</evidence>
<reference evidence="1 2" key="1">
    <citation type="submission" date="2024-02" db="EMBL/GenBank/DDBJ databases">
        <authorList>
            <person name="Vignale AGUSTIN F."/>
            <person name="Sosa J E."/>
            <person name="Modenutti C."/>
        </authorList>
    </citation>
    <scope>NUCLEOTIDE SEQUENCE [LARGE SCALE GENOMIC DNA]</scope>
</reference>
<name>A0ABC8TV04_9AQUA</name>
<dbReference type="Proteomes" id="UP001642360">
    <property type="component" value="Unassembled WGS sequence"/>
</dbReference>
<protein>
    <submittedName>
        <fullName evidence="1">Uncharacterized protein</fullName>
    </submittedName>
</protein>
<accession>A0ABC8TV04</accession>
<sequence length="80" mass="9033">MGSLKELSLISTPGAGKVETMVRLHLPADKISEIDQPTCLVRLFFSIEKESRALVCSNRGKPLYTYNVKRFEYVDTINVN</sequence>
<gene>
    <name evidence="1" type="ORF">ILEXP_LOCUS43059</name>
</gene>